<dbReference type="EMBL" id="JAVRJZ010000006">
    <property type="protein sequence ID" value="KAK2721183.1"/>
    <property type="molecule type" value="Genomic_DNA"/>
</dbReference>
<protein>
    <recommendedName>
        <fullName evidence="7">Reverse transcriptase RNase H-like domain-containing protein</fullName>
    </recommendedName>
</protein>
<keyword evidence="6" id="KW-0695">RNA-directed DNA polymerase</keyword>
<keyword evidence="4" id="KW-0255">Endonuclease</keyword>
<keyword evidence="5" id="KW-0378">Hydrolase</keyword>
<dbReference type="GO" id="GO:0016787">
    <property type="term" value="F:hydrolase activity"/>
    <property type="evidence" value="ECO:0007669"/>
    <property type="project" value="UniProtKB-KW"/>
</dbReference>
<dbReference type="CDD" id="cd09274">
    <property type="entry name" value="RNase_HI_RT_Ty3"/>
    <property type="match status" value="1"/>
</dbReference>
<dbReference type="InterPro" id="IPR050951">
    <property type="entry name" value="Retrovirus_Pol_polyprotein"/>
</dbReference>
<dbReference type="AlphaFoldDB" id="A0AA88L7E9"/>
<evidence type="ECO:0000256" key="6">
    <source>
        <dbReference type="ARBA" id="ARBA00022918"/>
    </source>
</evidence>
<keyword evidence="9" id="KW-1185">Reference proteome</keyword>
<dbReference type="InterPro" id="IPR043502">
    <property type="entry name" value="DNA/RNA_pol_sf"/>
</dbReference>
<accession>A0AA88L7E9</accession>
<proteinExistence type="predicted"/>
<evidence type="ECO:0000256" key="3">
    <source>
        <dbReference type="ARBA" id="ARBA00022722"/>
    </source>
</evidence>
<organism evidence="8 9">
    <name type="scientific">Artemia franciscana</name>
    <name type="common">Brine shrimp</name>
    <name type="synonym">Artemia sanfranciscana</name>
    <dbReference type="NCBI Taxonomy" id="6661"/>
    <lineage>
        <taxon>Eukaryota</taxon>
        <taxon>Metazoa</taxon>
        <taxon>Ecdysozoa</taxon>
        <taxon>Arthropoda</taxon>
        <taxon>Crustacea</taxon>
        <taxon>Branchiopoda</taxon>
        <taxon>Anostraca</taxon>
        <taxon>Artemiidae</taxon>
        <taxon>Artemia</taxon>
    </lineage>
</organism>
<dbReference type="PANTHER" id="PTHR37984">
    <property type="entry name" value="PROTEIN CBG26694"/>
    <property type="match status" value="1"/>
</dbReference>
<dbReference type="PANTHER" id="PTHR37984:SF8">
    <property type="entry name" value="CCHC-TYPE DOMAIN-CONTAINING PROTEIN"/>
    <property type="match status" value="1"/>
</dbReference>
<keyword evidence="3" id="KW-0540">Nuclease</keyword>
<evidence type="ECO:0000256" key="2">
    <source>
        <dbReference type="ARBA" id="ARBA00022695"/>
    </source>
</evidence>
<name>A0AA88L7E9_ARTSF</name>
<evidence type="ECO:0000313" key="9">
    <source>
        <dbReference type="Proteomes" id="UP001187531"/>
    </source>
</evidence>
<sequence>MDVKHSIVSRLAFFDNSYRTIKLKVDASKYGLGADISANDKIFGYASKALNKREQNYSLHKNELYAIVYAYKHFHHFIYSRKVNVTTDHHTLEAILLKPLLNAPARMQRLMIQFQPYDLSVHYTPGSEISVAVALSHLHLPSTDEELHTDIEVFVHLITNSLPLSNIKI</sequence>
<comment type="caution">
    <text evidence="8">The sequence shown here is derived from an EMBL/GenBank/DDBJ whole genome shotgun (WGS) entry which is preliminary data.</text>
</comment>
<dbReference type="Pfam" id="PF17917">
    <property type="entry name" value="RT_RNaseH"/>
    <property type="match status" value="1"/>
</dbReference>
<dbReference type="SUPFAM" id="SSF56672">
    <property type="entry name" value="DNA/RNA polymerases"/>
    <property type="match status" value="1"/>
</dbReference>
<evidence type="ECO:0000256" key="5">
    <source>
        <dbReference type="ARBA" id="ARBA00022801"/>
    </source>
</evidence>
<feature type="domain" description="Reverse transcriptase RNase H-like" evidence="7">
    <location>
        <begin position="19"/>
        <end position="117"/>
    </location>
</feature>
<dbReference type="GO" id="GO:0004519">
    <property type="term" value="F:endonuclease activity"/>
    <property type="evidence" value="ECO:0007669"/>
    <property type="project" value="UniProtKB-KW"/>
</dbReference>
<dbReference type="GO" id="GO:0003964">
    <property type="term" value="F:RNA-directed DNA polymerase activity"/>
    <property type="evidence" value="ECO:0007669"/>
    <property type="project" value="UniProtKB-KW"/>
</dbReference>
<evidence type="ECO:0000259" key="7">
    <source>
        <dbReference type="Pfam" id="PF17917"/>
    </source>
</evidence>
<gene>
    <name evidence="8" type="ORF">QYM36_003453</name>
</gene>
<keyword evidence="1" id="KW-0808">Transferase</keyword>
<keyword evidence="2" id="KW-0548">Nucleotidyltransferase</keyword>
<evidence type="ECO:0000256" key="1">
    <source>
        <dbReference type="ARBA" id="ARBA00022679"/>
    </source>
</evidence>
<reference evidence="8" key="1">
    <citation type="submission" date="2023-07" db="EMBL/GenBank/DDBJ databases">
        <title>Chromosome-level genome assembly of Artemia franciscana.</title>
        <authorList>
            <person name="Jo E."/>
        </authorList>
    </citation>
    <scope>NUCLEOTIDE SEQUENCE</scope>
    <source>
        <tissue evidence="8">Whole body</tissue>
    </source>
</reference>
<dbReference type="Proteomes" id="UP001187531">
    <property type="component" value="Unassembled WGS sequence"/>
</dbReference>
<dbReference type="InterPro" id="IPR041373">
    <property type="entry name" value="RT_RNaseH"/>
</dbReference>
<evidence type="ECO:0000256" key="4">
    <source>
        <dbReference type="ARBA" id="ARBA00022759"/>
    </source>
</evidence>
<evidence type="ECO:0000313" key="8">
    <source>
        <dbReference type="EMBL" id="KAK2721183.1"/>
    </source>
</evidence>